<dbReference type="GO" id="GO:0008270">
    <property type="term" value="F:zinc ion binding"/>
    <property type="evidence" value="ECO:0007669"/>
    <property type="project" value="UniProtKB-KW"/>
</dbReference>
<evidence type="ECO:0000256" key="13">
    <source>
        <dbReference type="ARBA" id="ARBA00023136"/>
    </source>
</evidence>
<keyword evidence="5" id="KW-0808">Transferase</keyword>
<evidence type="ECO:0000256" key="12">
    <source>
        <dbReference type="ARBA" id="ARBA00022989"/>
    </source>
</evidence>
<name>A0A9P6W9S3_MAUEX</name>
<reference evidence="20 21" key="1">
    <citation type="submission" date="2020-11" db="EMBL/GenBank/DDBJ databases">
        <title>Kefir isolates.</title>
        <authorList>
            <person name="Marcisauskas S."/>
            <person name="Kim Y."/>
            <person name="Blasche S."/>
        </authorList>
    </citation>
    <scope>NUCLEOTIDE SEQUENCE [LARGE SCALE GENOMIC DNA]</scope>
    <source>
        <strain evidence="20 21">OG2</strain>
    </source>
</reference>
<comment type="similarity">
    <text evidence="3">Belongs to the pex2/pex10/pex12 family.</text>
</comment>
<dbReference type="PANTHER" id="PTHR48178">
    <property type="entry name" value="PEROXISOME BIOGENESIS FACTOR 2"/>
    <property type="match status" value="1"/>
</dbReference>
<feature type="transmembrane region" description="Helical" evidence="18">
    <location>
        <begin position="202"/>
        <end position="224"/>
    </location>
</feature>
<evidence type="ECO:0000256" key="11">
    <source>
        <dbReference type="ARBA" id="ARBA00022927"/>
    </source>
</evidence>
<dbReference type="InterPro" id="IPR006845">
    <property type="entry name" value="Pex_N"/>
</dbReference>
<evidence type="ECO:0000256" key="4">
    <source>
        <dbReference type="ARBA" id="ARBA00022448"/>
    </source>
</evidence>
<dbReference type="GO" id="GO:0005778">
    <property type="term" value="C:peroxisomal membrane"/>
    <property type="evidence" value="ECO:0007669"/>
    <property type="project" value="UniProtKB-SubCell"/>
</dbReference>
<keyword evidence="14" id="KW-0576">Peroxisome</keyword>
<accession>A0A9P6W9S3</accession>
<keyword evidence="13 18" id="KW-0472">Membrane</keyword>
<feature type="transmembrane region" description="Helical" evidence="18">
    <location>
        <begin position="143"/>
        <end position="166"/>
    </location>
</feature>
<evidence type="ECO:0000259" key="19">
    <source>
        <dbReference type="Pfam" id="PF04757"/>
    </source>
</evidence>
<organism evidence="20 21">
    <name type="scientific">Maudiozyma exigua</name>
    <name type="common">Yeast</name>
    <name type="synonym">Kazachstania exigua</name>
    <dbReference type="NCBI Taxonomy" id="34358"/>
    <lineage>
        <taxon>Eukaryota</taxon>
        <taxon>Fungi</taxon>
        <taxon>Dikarya</taxon>
        <taxon>Ascomycota</taxon>
        <taxon>Saccharomycotina</taxon>
        <taxon>Saccharomycetes</taxon>
        <taxon>Saccharomycetales</taxon>
        <taxon>Saccharomycetaceae</taxon>
        <taxon>Maudiozyma</taxon>
    </lineage>
</organism>
<protein>
    <recommendedName>
        <fullName evidence="17">RING-type E3 ubiquitin transferase (cysteine targeting)</fullName>
        <ecNumber evidence="17">2.3.2.36</ecNumber>
    </recommendedName>
    <alternativeName>
        <fullName evidence="15">Peroxin-2</fullName>
    </alternativeName>
</protein>
<dbReference type="InterPro" id="IPR013083">
    <property type="entry name" value="Znf_RING/FYVE/PHD"/>
</dbReference>
<keyword evidence="10" id="KW-0862">Zinc</keyword>
<keyword evidence="11" id="KW-0653">Protein transport</keyword>
<evidence type="ECO:0000313" key="20">
    <source>
        <dbReference type="EMBL" id="KAG0668291.1"/>
    </source>
</evidence>
<sequence length="298" mass="34584">MSRVSQLDSNILDSELHNLLYRDLNNVFTTTIDNEDASNNRNEINIQNTDEWHLLCDTLIYLFTAHKSTNTNLLNKSSIETYGTNLNGLTYKSPLKISLYLSTVLSKYLLSKFDKNVLLLLFSNSNSNLNSTRLNLVMHFSRIIISIAKLLNFTNFIVTGNFISLLNRLLNLKMVNNRKINSSNQFSQQNRLGSMDIQNRQLLWNAVLELLNVTILLPNSRFLFNSWQNKTFKRKIDNNNNTYDDDMCPYCNEPVSNPYIISCCNKKYCYWCVCKILEWKHCSNCNKTGSLQAKPLYH</sequence>
<dbReference type="Pfam" id="PF04757">
    <property type="entry name" value="Pex2_Pex12"/>
    <property type="match status" value="1"/>
</dbReference>
<evidence type="ECO:0000256" key="8">
    <source>
        <dbReference type="ARBA" id="ARBA00022771"/>
    </source>
</evidence>
<evidence type="ECO:0000256" key="10">
    <source>
        <dbReference type="ARBA" id="ARBA00022833"/>
    </source>
</evidence>
<gene>
    <name evidence="20" type="ORF">C6P45_004851</name>
</gene>
<dbReference type="EMBL" id="PUHR01000072">
    <property type="protein sequence ID" value="KAG0668291.1"/>
    <property type="molecule type" value="Genomic_DNA"/>
</dbReference>
<keyword evidence="4" id="KW-0813">Transport</keyword>
<dbReference type="GO" id="GO:0016567">
    <property type="term" value="P:protein ubiquitination"/>
    <property type="evidence" value="ECO:0007669"/>
    <property type="project" value="UniProtKB-ARBA"/>
</dbReference>
<evidence type="ECO:0000256" key="16">
    <source>
        <dbReference type="ARBA" id="ARBA00034438"/>
    </source>
</evidence>
<dbReference type="Proteomes" id="UP000750334">
    <property type="component" value="Unassembled WGS sequence"/>
</dbReference>
<keyword evidence="21" id="KW-1185">Reference proteome</keyword>
<keyword evidence="6 18" id="KW-0812">Transmembrane</keyword>
<evidence type="ECO:0000256" key="3">
    <source>
        <dbReference type="ARBA" id="ARBA00008704"/>
    </source>
</evidence>
<keyword evidence="8" id="KW-0863">Zinc-finger</keyword>
<comment type="catalytic activity">
    <reaction evidence="16">
        <text>[E2 ubiquitin-conjugating enzyme]-S-ubiquitinyl-L-cysteine + [acceptor protein]-L-cysteine = [E2 ubiquitin-conjugating enzyme]-L-cysteine + [acceptor protein]-S-ubiquitinyl-L-cysteine.</text>
        <dbReference type="EC" id="2.3.2.36"/>
    </reaction>
</comment>
<evidence type="ECO:0000256" key="9">
    <source>
        <dbReference type="ARBA" id="ARBA00022786"/>
    </source>
</evidence>
<comment type="pathway">
    <text evidence="2">Protein modification; protein ubiquitination.</text>
</comment>
<keyword evidence="9" id="KW-0833">Ubl conjugation pathway</keyword>
<dbReference type="EC" id="2.3.2.36" evidence="17"/>
<dbReference type="PANTHER" id="PTHR48178:SF1">
    <property type="entry name" value="PEROXISOME BIOGENESIS FACTOR 2"/>
    <property type="match status" value="1"/>
</dbReference>
<comment type="caution">
    <text evidence="20">The sequence shown here is derived from an EMBL/GenBank/DDBJ whole genome shotgun (WGS) entry which is preliminary data.</text>
</comment>
<evidence type="ECO:0000256" key="14">
    <source>
        <dbReference type="ARBA" id="ARBA00023140"/>
    </source>
</evidence>
<dbReference type="AlphaFoldDB" id="A0A9P6W9S3"/>
<feature type="domain" description="Pex N-terminal" evidence="19">
    <location>
        <begin position="13"/>
        <end position="225"/>
    </location>
</feature>
<dbReference type="Gene3D" id="3.30.40.10">
    <property type="entry name" value="Zinc/RING finger domain, C3HC4 (zinc finger)"/>
    <property type="match status" value="1"/>
</dbReference>
<evidence type="ECO:0000256" key="5">
    <source>
        <dbReference type="ARBA" id="ARBA00022679"/>
    </source>
</evidence>
<evidence type="ECO:0000256" key="18">
    <source>
        <dbReference type="SAM" id="Phobius"/>
    </source>
</evidence>
<evidence type="ECO:0000256" key="17">
    <source>
        <dbReference type="ARBA" id="ARBA00034523"/>
    </source>
</evidence>
<keyword evidence="7" id="KW-0479">Metal-binding</keyword>
<evidence type="ECO:0000256" key="6">
    <source>
        <dbReference type="ARBA" id="ARBA00022692"/>
    </source>
</evidence>
<keyword evidence="12 18" id="KW-1133">Transmembrane helix</keyword>
<proteinExistence type="inferred from homology"/>
<evidence type="ECO:0000256" key="15">
    <source>
        <dbReference type="ARBA" id="ARBA00032511"/>
    </source>
</evidence>
<dbReference type="InterPro" id="IPR025654">
    <property type="entry name" value="PEX2/10"/>
</dbReference>
<evidence type="ECO:0000256" key="1">
    <source>
        <dbReference type="ARBA" id="ARBA00004585"/>
    </source>
</evidence>
<dbReference type="OrthoDB" id="1701437at2759"/>
<dbReference type="GO" id="GO:0016562">
    <property type="term" value="P:protein import into peroxisome matrix, receptor recycling"/>
    <property type="evidence" value="ECO:0007669"/>
    <property type="project" value="UniProtKB-ARBA"/>
</dbReference>
<dbReference type="GO" id="GO:0061630">
    <property type="term" value="F:ubiquitin protein ligase activity"/>
    <property type="evidence" value="ECO:0007669"/>
    <property type="project" value="UniProtKB-EC"/>
</dbReference>
<evidence type="ECO:0000256" key="2">
    <source>
        <dbReference type="ARBA" id="ARBA00004906"/>
    </source>
</evidence>
<evidence type="ECO:0000256" key="7">
    <source>
        <dbReference type="ARBA" id="ARBA00022723"/>
    </source>
</evidence>
<evidence type="ECO:0000313" key="21">
    <source>
        <dbReference type="Proteomes" id="UP000750334"/>
    </source>
</evidence>
<comment type="subcellular location">
    <subcellularLocation>
        <location evidence="1">Peroxisome membrane</location>
        <topology evidence="1">Multi-pass membrane protein</topology>
    </subcellularLocation>
</comment>